<evidence type="ECO:0000313" key="1">
    <source>
        <dbReference type="EMBL" id="QSW89580.1"/>
    </source>
</evidence>
<dbReference type="Proteomes" id="UP000663440">
    <property type="component" value="Chromosome"/>
</dbReference>
<sequence length="153" mass="17321">MQNTPTWFKVLNHFYENGYFHNGLTIPFLLGTSLVLDTENVNLSVEDFVLQAADGSLPKKISVQRCPAIGEYVFGIIDNETINYPFGKAIAKEYENICITDNSFSEIPDIAGLKNLLSDRYQKMLDDALFSKNLGKWGDYTEKDLLRIKETAV</sequence>
<keyword evidence="2" id="KW-1185">Reference proteome</keyword>
<protein>
    <submittedName>
        <fullName evidence="1">Uncharacterized protein</fullName>
    </submittedName>
</protein>
<accession>A0ABX7QEW8</accession>
<dbReference type="EMBL" id="CP071448">
    <property type="protein sequence ID" value="QSW89580.1"/>
    <property type="molecule type" value="Genomic_DNA"/>
</dbReference>
<dbReference type="RefSeq" id="WP_207296767.1">
    <property type="nucleotide sequence ID" value="NZ_CP071448.1"/>
</dbReference>
<organism evidence="1 2">
    <name type="scientific">Flavobacterium endoglycinae</name>
    <dbReference type="NCBI Taxonomy" id="2816357"/>
    <lineage>
        <taxon>Bacteria</taxon>
        <taxon>Pseudomonadati</taxon>
        <taxon>Bacteroidota</taxon>
        <taxon>Flavobacteriia</taxon>
        <taxon>Flavobacteriales</taxon>
        <taxon>Flavobacteriaceae</taxon>
        <taxon>Flavobacterium</taxon>
    </lineage>
</organism>
<reference evidence="1 2" key="1">
    <citation type="submission" date="2021-03" db="EMBL/GenBank/DDBJ databases">
        <title>Flavobacterium kribbensis sp. nov, an endophytic bacteria, isolated from soybean.</title>
        <authorList>
            <person name="Lee J."/>
            <person name="Seo J."/>
        </authorList>
    </citation>
    <scope>NUCLEOTIDE SEQUENCE [LARGE SCALE GENOMIC DNA]</scope>
    <source>
        <strain evidence="1 2">BB8</strain>
    </source>
</reference>
<proteinExistence type="predicted"/>
<evidence type="ECO:0000313" key="2">
    <source>
        <dbReference type="Proteomes" id="UP000663440"/>
    </source>
</evidence>
<name>A0ABX7QEW8_9FLAO</name>
<gene>
    <name evidence="1" type="ORF">J0383_01890</name>
</gene>